<evidence type="ECO:0000313" key="12">
    <source>
        <dbReference type="Proteomes" id="UP000284657"/>
    </source>
</evidence>
<comment type="pathway">
    <text evidence="1">Metabolic intermediate biosynthesis; acetyl-CoA biosynthesis; acetyl-CoA from acetate: step 2/2.</text>
</comment>
<keyword evidence="5" id="KW-0012">Acyltransferase</keyword>
<feature type="domain" description="Phosphate acetyl/butaryl transferase" evidence="7">
    <location>
        <begin position="1217"/>
        <end position="1535"/>
    </location>
</feature>
<dbReference type="Gene3D" id="3.40.1390.20">
    <property type="entry name" value="HprK N-terminal domain-like"/>
    <property type="match status" value="2"/>
</dbReference>
<dbReference type="NCBIfam" id="NF004167">
    <property type="entry name" value="PRK05632.1"/>
    <property type="match status" value="2"/>
</dbReference>
<dbReference type="SUPFAM" id="SSF52540">
    <property type="entry name" value="P-loop containing nucleoside triphosphate hydrolases"/>
    <property type="match status" value="2"/>
</dbReference>
<evidence type="ECO:0000256" key="3">
    <source>
        <dbReference type="ARBA" id="ARBA00021528"/>
    </source>
</evidence>
<evidence type="ECO:0000256" key="4">
    <source>
        <dbReference type="ARBA" id="ARBA00022679"/>
    </source>
</evidence>
<evidence type="ECO:0000313" key="9">
    <source>
        <dbReference type="EMBL" id="RLN54980.1"/>
    </source>
</evidence>
<dbReference type="InterPro" id="IPR010766">
    <property type="entry name" value="DRTGG"/>
</dbReference>
<dbReference type="OrthoDB" id="67445at2759"/>
<dbReference type="PANTHER" id="PTHR43356:SF3">
    <property type="entry name" value="PHOSPHATE ACETYLTRANSFERASE"/>
    <property type="match status" value="1"/>
</dbReference>
<dbReference type="InterPro" id="IPR028979">
    <property type="entry name" value="Ser_kin/Pase_Hpr-like_N_sf"/>
</dbReference>
<dbReference type="GO" id="GO:0008959">
    <property type="term" value="F:phosphate acetyltransferase activity"/>
    <property type="evidence" value="ECO:0007669"/>
    <property type="project" value="UniProtKB-EC"/>
</dbReference>
<dbReference type="Gene3D" id="3.40.50.10750">
    <property type="entry name" value="Isocitrate/Isopropylmalate dehydrogenase-like"/>
    <property type="match status" value="2"/>
</dbReference>
<comment type="caution">
    <text evidence="9">The sequence shown here is derived from an EMBL/GenBank/DDBJ whole genome shotgun (WGS) entry which is preliminary data.</text>
</comment>
<evidence type="ECO:0000256" key="6">
    <source>
        <dbReference type="ARBA" id="ARBA00031108"/>
    </source>
</evidence>
<organism evidence="9 11">
    <name type="scientific">Phytophthora kernoviae</name>
    <dbReference type="NCBI Taxonomy" id="325452"/>
    <lineage>
        <taxon>Eukaryota</taxon>
        <taxon>Sar</taxon>
        <taxon>Stramenopiles</taxon>
        <taxon>Oomycota</taxon>
        <taxon>Peronosporomycetes</taxon>
        <taxon>Peronosporales</taxon>
        <taxon>Peronosporaceae</taxon>
        <taxon>Phytophthora</taxon>
    </lineage>
</organism>
<dbReference type="InterPro" id="IPR027417">
    <property type="entry name" value="P-loop_NTPase"/>
</dbReference>
<dbReference type="Pfam" id="PF07085">
    <property type="entry name" value="DRTGG"/>
    <property type="match status" value="2"/>
</dbReference>
<name>A0A3F2REP4_9STRA</name>
<dbReference type="Gene3D" id="3.40.50.300">
    <property type="entry name" value="P-loop containing nucleotide triphosphate hydrolases"/>
    <property type="match status" value="2"/>
</dbReference>
<dbReference type="Gene3D" id="3.40.50.10950">
    <property type="match status" value="2"/>
</dbReference>
<evidence type="ECO:0000259" key="7">
    <source>
        <dbReference type="Pfam" id="PF01515"/>
    </source>
</evidence>
<dbReference type="NCBIfam" id="TIGR00651">
    <property type="entry name" value="pta"/>
    <property type="match status" value="2"/>
</dbReference>
<dbReference type="InterPro" id="IPR002505">
    <property type="entry name" value="PTA_PTB"/>
</dbReference>
<evidence type="ECO:0000256" key="5">
    <source>
        <dbReference type="ARBA" id="ARBA00023315"/>
    </source>
</evidence>
<keyword evidence="4" id="KW-0808">Transferase</keyword>
<dbReference type="EMBL" id="MBAD02000389">
    <property type="protein sequence ID" value="RLN68685.1"/>
    <property type="molecule type" value="Genomic_DNA"/>
</dbReference>
<evidence type="ECO:0000256" key="1">
    <source>
        <dbReference type="ARBA" id="ARBA00004989"/>
    </source>
</evidence>
<dbReference type="SUPFAM" id="SSF75138">
    <property type="entry name" value="HprK N-terminal domain-like"/>
    <property type="match status" value="2"/>
</dbReference>
<evidence type="ECO:0000259" key="8">
    <source>
        <dbReference type="Pfam" id="PF07085"/>
    </source>
</evidence>
<dbReference type="InterPro" id="IPR042112">
    <property type="entry name" value="P_AcTrfase_dom2"/>
</dbReference>
<accession>A0A3F2REP4</accession>
<dbReference type="EC" id="2.3.1.8" evidence="2"/>
<dbReference type="InterPro" id="IPR004614">
    <property type="entry name" value="P_AcTrfase"/>
</dbReference>
<feature type="domain" description="Phosphate acetyl/butaryl transferase" evidence="7">
    <location>
        <begin position="426"/>
        <end position="745"/>
    </location>
</feature>
<dbReference type="Pfam" id="PF13500">
    <property type="entry name" value="AAA_26"/>
    <property type="match status" value="2"/>
</dbReference>
<dbReference type="InterPro" id="IPR042113">
    <property type="entry name" value="P_AcTrfase_dom1"/>
</dbReference>
<evidence type="ECO:0000313" key="10">
    <source>
        <dbReference type="EMBL" id="RLN68685.1"/>
    </source>
</evidence>
<feature type="domain" description="DRTGG" evidence="8">
    <location>
        <begin position="257"/>
        <end position="375"/>
    </location>
</feature>
<dbReference type="PANTHER" id="PTHR43356">
    <property type="entry name" value="PHOSPHATE ACETYLTRANSFERASE"/>
    <property type="match status" value="1"/>
</dbReference>
<reference evidence="11 12" key="1">
    <citation type="submission" date="2018-07" db="EMBL/GenBank/DDBJ databases">
        <title>Genome sequencing of oomycete isolates from Chile give support for New Zealand origin for Phytophthora kernoviae and make available the first Nothophytophthora sp. genome.</title>
        <authorList>
            <person name="Studholme D.J."/>
            <person name="Sanfuentes E."/>
            <person name="Panda P."/>
            <person name="Hill R."/>
            <person name="Sambles C."/>
            <person name="Grant M."/>
            <person name="Williams N.M."/>
            <person name="Mcdougal R.L."/>
        </authorList>
    </citation>
    <scope>NUCLEOTIDE SEQUENCE [LARGE SCALE GENOMIC DNA]</scope>
    <source>
        <strain evidence="9">Chile6</strain>
        <strain evidence="10">Chile7</strain>
    </source>
</reference>
<gene>
    <name evidence="10" type="ORF">BBJ29_005602</name>
    <name evidence="9" type="ORF">BBP00_00008696</name>
</gene>
<protein>
    <recommendedName>
        <fullName evidence="3">Phosphate acetyltransferase</fullName>
        <ecNumber evidence="2">2.3.1.8</ecNumber>
    </recommendedName>
    <alternativeName>
        <fullName evidence="6">Phosphotransacetylase</fullName>
    </alternativeName>
</protein>
<evidence type="ECO:0000256" key="2">
    <source>
        <dbReference type="ARBA" id="ARBA00012707"/>
    </source>
</evidence>
<dbReference type="Pfam" id="PF01515">
    <property type="entry name" value="PTA_PTB"/>
    <property type="match status" value="2"/>
</dbReference>
<dbReference type="EMBL" id="MBDO02000470">
    <property type="protein sequence ID" value="RLN54980.1"/>
    <property type="molecule type" value="Genomic_DNA"/>
</dbReference>
<evidence type="ECO:0000313" key="11">
    <source>
        <dbReference type="Proteomes" id="UP000277300"/>
    </source>
</evidence>
<dbReference type="SUPFAM" id="SSF53659">
    <property type="entry name" value="Isocitrate/Isopropylmalate dehydrogenase-like"/>
    <property type="match status" value="2"/>
</dbReference>
<dbReference type="Proteomes" id="UP000284657">
    <property type="component" value="Unassembled WGS sequence"/>
</dbReference>
<dbReference type="Proteomes" id="UP000277300">
    <property type="component" value="Unassembled WGS sequence"/>
</dbReference>
<proteinExistence type="predicted"/>
<sequence length="1553" mass="169815">MWALRRSFRRSAVGMTLPSQRRTLTASAIEQGKVPIENLYVTSTEVTKKTAPVLIGLAHTLEQKFSNVGYFRPIQPSPDSSMADHHVDVMKQQLELDKDIQELYGVTSTRAMEAMLNGQGDDLVEEILEKYEKCRVGHDFMIIEGSQISKHESAMSWKVNVDIAKAIGSPVLMVTDFGETVASNGELLEEMVSRTVMGKDQAEDAGLNYFGTISNRVRAENATALRAKLKNKLGDKDIPFLGFLPMDEQIASKRLNEVVHQLGATQLFGKAIASDTVVTSAVVAASALKDLFAHLKKYKDGAMIITSGDRSDLMLGLMVSRLPGVLPNISAIILSNGNYPHSNTQEILKGVEALDQTGLSLPIFSTPNDTFSTADGFAKVSTDILPSSQLKIDRSKQLFDEFVEQEMLIGELDQGMVVNRTPKHFQHFIFNKSRAVQRHIVLTEGEDVRVLQAADQVLRQNLSKVTILGEPDEILLHAKTLHLDLSRANIVRPADSDLLEKYVNYFYEKRKHKGVTKELARDFCKDETYFGTLMVEMGDADGMVSGACHTTANTIRPALQLIKTSPERPLVSSVFFMCLEDGVRIYGDCAVNTDPTAKDLAQIAVTSAESAEAFGLIPKVALLSYATGDSNSGPIIDKVREATKIAQEMRPDLDIYGPIQYDAAVDESIAKTKLKAIPSGAKVGGQANVLIFPDLNTGNNTYKAVQQSTGCIAMGPMLQGLRKPVNDLSRGATVKDIVTTVAITAIQADQVILSREAAANKSWAQPILSQLRICCQTLKNTKPRTKPQKMWTLRNTLRRTATSVALPSQRRALTAAAIAQGKVPINNLYVTSTELTKKTAPVLIGLTHTLEQKFTRVGYFRPIQPSPESSMTDHHVEVMKDQLGLNKEVKQLYGVTSERAIESWLNGKEDDLVEEILDQYEKCREGHDFMIIEGSQISKHESAMSWKINVDIAKAIGSPVLTISDFSESSNSNGELLEEILSRTALNQDQVEGAGLNFIGNIANRVNSKDPKALRASLRKKVSEKNLPFLGFLPKDDFISSKRLNEVTHQLGAKQLFGTKAIPNNVVVTSAVVATSALKDLFSHLKNYKDGALIITSADRSDIMLGLMASRIPGVLPNVSAIVLTNGSYPHSNTQEILKGVEALDKTGLSIPIFSVPEDTFTTADKFSKVSTDILPTSQLKIDRSKQLFGEFVEKEALIGELDEGMVVNRSPKQFQHFLFSKSRAVQRHIVLTEGEDIRVLQAADQVLRQKLSKVTILGNPDDIHRHAKSLNLDLSNANIVRTAESDLLEKYVDTYYEKRKHKGVTRETARDAILEETCFGTMMVEMGDADGMVSGACHTTANTIRPALQLIKTSPERPLVSSVFFMCLEDGVRIYGDCAVNTDPTAKDLAQIAVTSAESAEAFGLIPKVALLSYATGDSNSGPIIDKVREATKIAQEMRPDLDIYGPIQYDAAVDESIAKTKLKAIPSGAKVGGQANVLIFPDLNTGNNTYKAVQQSTGCIAMGPMLQGLRKPVNDLSRGATVKDIVTTVAITAIQADQVILSREAAAVSKL</sequence>
<dbReference type="NCBIfam" id="NF007233">
    <property type="entry name" value="PRK09653.1"/>
    <property type="match status" value="2"/>
</dbReference>
<feature type="domain" description="DRTGG" evidence="8">
    <location>
        <begin position="1046"/>
        <end position="1167"/>
    </location>
</feature>
<dbReference type="InterPro" id="IPR050500">
    <property type="entry name" value="Phos_Acetyltrans/Butyryltrans"/>
</dbReference>